<evidence type="ECO:0000313" key="2">
    <source>
        <dbReference type="EMBL" id="TRM63588.1"/>
    </source>
</evidence>
<gene>
    <name evidence="2" type="ORF">BD626DRAFT_273687</name>
</gene>
<protein>
    <submittedName>
        <fullName evidence="2">Uncharacterized protein</fullName>
    </submittedName>
</protein>
<dbReference type="EMBL" id="VDMD01000009">
    <property type="protein sequence ID" value="TRM63588.1"/>
    <property type="molecule type" value="Genomic_DNA"/>
</dbReference>
<feature type="region of interest" description="Disordered" evidence="1">
    <location>
        <begin position="15"/>
        <end position="86"/>
    </location>
</feature>
<name>A0A550CFK8_9AGAR</name>
<evidence type="ECO:0000313" key="3">
    <source>
        <dbReference type="Proteomes" id="UP000320762"/>
    </source>
</evidence>
<evidence type="ECO:0000256" key="1">
    <source>
        <dbReference type="SAM" id="MobiDB-lite"/>
    </source>
</evidence>
<feature type="compositionally biased region" description="Polar residues" evidence="1">
    <location>
        <begin position="70"/>
        <end position="79"/>
    </location>
</feature>
<proteinExistence type="predicted"/>
<accession>A0A550CFK8</accession>
<organism evidence="2 3">
    <name type="scientific">Schizophyllum amplum</name>
    <dbReference type="NCBI Taxonomy" id="97359"/>
    <lineage>
        <taxon>Eukaryota</taxon>
        <taxon>Fungi</taxon>
        <taxon>Dikarya</taxon>
        <taxon>Basidiomycota</taxon>
        <taxon>Agaricomycotina</taxon>
        <taxon>Agaricomycetes</taxon>
        <taxon>Agaricomycetidae</taxon>
        <taxon>Agaricales</taxon>
        <taxon>Schizophyllaceae</taxon>
        <taxon>Schizophyllum</taxon>
    </lineage>
</organism>
<dbReference type="Proteomes" id="UP000320762">
    <property type="component" value="Unassembled WGS sequence"/>
</dbReference>
<comment type="caution">
    <text evidence="2">The sequence shown here is derived from an EMBL/GenBank/DDBJ whole genome shotgun (WGS) entry which is preliminary data.</text>
</comment>
<sequence>MYSFSKVKRYIGDMLSVVFPSRTPSPAPSDRGEGGSTQATEHRPASIDSSSSDESDESDGPPRYRGYTTPGATSGNAQPSKKKPVCPAYNDKNGCTAGGCKMEHICSRCSGRHAVWQNLCPMPKKQSAR</sequence>
<reference evidence="2 3" key="1">
    <citation type="journal article" date="2019" name="New Phytol.">
        <title>Comparative genomics reveals unique wood-decay strategies and fruiting body development in the Schizophyllaceae.</title>
        <authorList>
            <person name="Almasi E."/>
            <person name="Sahu N."/>
            <person name="Krizsan K."/>
            <person name="Balint B."/>
            <person name="Kovacs G.M."/>
            <person name="Kiss B."/>
            <person name="Cseklye J."/>
            <person name="Drula E."/>
            <person name="Henrissat B."/>
            <person name="Nagy I."/>
            <person name="Chovatia M."/>
            <person name="Adam C."/>
            <person name="LaButti K."/>
            <person name="Lipzen A."/>
            <person name="Riley R."/>
            <person name="Grigoriev I.V."/>
            <person name="Nagy L.G."/>
        </authorList>
    </citation>
    <scope>NUCLEOTIDE SEQUENCE [LARGE SCALE GENOMIC DNA]</scope>
    <source>
        <strain evidence="2 3">NL-1724</strain>
    </source>
</reference>
<dbReference type="AlphaFoldDB" id="A0A550CFK8"/>
<keyword evidence="3" id="KW-1185">Reference proteome</keyword>